<keyword evidence="7 11" id="KW-0560">Oxidoreductase</keyword>
<evidence type="ECO:0000256" key="6">
    <source>
        <dbReference type="ARBA" id="ARBA00022848"/>
    </source>
</evidence>
<evidence type="ECO:0008006" key="14">
    <source>
        <dbReference type="Google" id="ProtNLM"/>
    </source>
</evidence>
<sequence>MAGDSLPIPLTWILLAILPVLFYIYAVRPLQLFKKMSVPGPTPWPIIGNLLDHMKDGVWNIESQVERRKKYGSVYGMYGGGLTAIFITDPEMLQDIFVKKFHSFTNRQPKDIHLRVKPVGRMLTQLVDEDWKNVRSTISPAFSGGKLKQMAGAMNSCAGLLVENIGKYADTGESFEVKELTGAFTMDVITRTAFGTQIDSQKNPDDPFVVNARRLIDRPISIFALMFMFFPRLVGSLLERFQYNLLPADATQFFYSVFDQLMELRQAEGQERVDFLQLMMNAHKEHDKEHDDTGEARQHSHKQPLSKDDVVANGILFFIAGYETTATTMAFTLYNLALNQDKQDRLRQEITQVMADREFVDNEDVHKMPYLEMCISETLRMYSPAAMTTRASSEEVKLKWLTIPKDMLVAAPILAIHYDPERWPEPYKFIPERFTKEEKEKRGPYDWMPFGAGPRNCIGMRLALFELKLGLARLLMKYRVMTAPDTDGGRNSLLAPWS</sequence>
<keyword evidence="5 10" id="KW-0479">Metal-binding</keyword>
<dbReference type="GO" id="GO:0005789">
    <property type="term" value="C:endoplasmic reticulum membrane"/>
    <property type="evidence" value="ECO:0007669"/>
    <property type="project" value="UniProtKB-SubCell"/>
</dbReference>
<accession>C3ZH09</accession>
<dbReference type="PANTHER" id="PTHR24302:SF15">
    <property type="entry name" value="FATTY-ACID PEROXYGENASE"/>
    <property type="match status" value="1"/>
</dbReference>
<evidence type="ECO:0000256" key="9">
    <source>
        <dbReference type="ARBA" id="ARBA00043906"/>
    </source>
</evidence>
<dbReference type="GO" id="GO:0004497">
    <property type="term" value="F:monooxygenase activity"/>
    <property type="evidence" value="ECO:0007669"/>
    <property type="project" value="UniProtKB-KW"/>
</dbReference>
<dbReference type="PRINTS" id="PR00463">
    <property type="entry name" value="EP450I"/>
</dbReference>
<dbReference type="CDD" id="cd11055">
    <property type="entry name" value="CYP3A-like"/>
    <property type="match status" value="1"/>
</dbReference>
<dbReference type="STRING" id="7739.C3ZH09"/>
<comment type="cofactor">
    <cofactor evidence="10">
        <name>heme</name>
        <dbReference type="ChEBI" id="CHEBI:30413"/>
    </cofactor>
</comment>
<evidence type="ECO:0000256" key="11">
    <source>
        <dbReference type="RuleBase" id="RU000461"/>
    </source>
</evidence>
<evidence type="ECO:0000256" key="10">
    <source>
        <dbReference type="PIRSR" id="PIRSR602401-1"/>
    </source>
</evidence>
<dbReference type="AlphaFoldDB" id="C3ZH09"/>
<dbReference type="GO" id="GO:0016705">
    <property type="term" value="F:oxidoreductase activity, acting on paired donors, with incorporation or reduction of molecular oxygen"/>
    <property type="evidence" value="ECO:0007669"/>
    <property type="project" value="InterPro"/>
</dbReference>
<keyword evidence="8 10" id="KW-0408">Iron</keyword>
<keyword evidence="6" id="KW-0256">Endoplasmic reticulum</keyword>
<evidence type="ECO:0000256" key="4">
    <source>
        <dbReference type="ARBA" id="ARBA00022617"/>
    </source>
</evidence>
<dbReference type="SUPFAM" id="SSF48264">
    <property type="entry name" value="Cytochrome P450"/>
    <property type="match status" value="1"/>
</dbReference>
<keyword evidence="12" id="KW-1133">Transmembrane helix</keyword>
<keyword evidence="4 10" id="KW-0349">Heme</keyword>
<dbReference type="PANTHER" id="PTHR24302">
    <property type="entry name" value="CYTOCHROME P450 FAMILY 3"/>
    <property type="match status" value="1"/>
</dbReference>
<dbReference type="GO" id="GO:0005506">
    <property type="term" value="F:iron ion binding"/>
    <property type="evidence" value="ECO:0007669"/>
    <property type="project" value="InterPro"/>
</dbReference>
<organism>
    <name type="scientific">Branchiostoma floridae</name>
    <name type="common">Florida lancelet</name>
    <name type="synonym">Amphioxus</name>
    <dbReference type="NCBI Taxonomy" id="7739"/>
    <lineage>
        <taxon>Eukaryota</taxon>
        <taxon>Metazoa</taxon>
        <taxon>Chordata</taxon>
        <taxon>Cephalochordata</taxon>
        <taxon>Leptocardii</taxon>
        <taxon>Amphioxiformes</taxon>
        <taxon>Branchiostomatidae</taxon>
        <taxon>Branchiostoma</taxon>
    </lineage>
</organism>
<keyword evidence="12" id="KW-0812">Transmembrane</keyword>
<proteinExistence type="inferred from homology"/>
<dbReference type="InParanoid" id="C3ZH09"/>
<evidence type="ECO:0000256" key="3">
    <source>
        <dbReference type="ARBA" id="ARBA00010617"/>
    </source>
</evidence>
<evidence type="ECO:0000256" key="1">
    <source>
        <dbReference type="ARBA" id="ARBA00004174"/>
    </source>
</evidence>
<comment type="subcellular location">
    <subcellularLocation>
        <location evidence="2">Endoplasmic reticulum membrane</location>
        <topology evidence="2">Peripheral membrane protein</topology>
    </subcellularLocation>
    <subcellularLocation>
        <location evidence="1">Microsome membrane</location>
        <topology evidence="1">Peripheral membrane protein</topology>
    </subcellularLocation>
</comment>
<keyword evidence="11" id="KW-0503">Monooxygenase</keyword>
<evidence type="ECO:0000256" key="12">
    <source>
        <dbReference type="SAM" id="Phobius"/>
    </source>
</evidence>
<dbReference type="InterPro" id="IPR017972">
    <property type="entry name" value="Cyt_P450_CS"/>
</dbReference>
<evidence type="ECO:0000313" key="13">
    <source>
        <dbReference type="EMBL" id="EEN48156.1"/>
    </source>
</evidence>
<dbReference type="Gene3D" id="1.10.630.10">
    <property type="entry name" value="Cytochrome P450"/>
    <property type="match status" value="1"/>
</dbReference>
<dbReference type="eggNOG" id="KOG0158">
    <property type="taxonomic scope" value="Eukaryota"/>
</dbReference>
<name>C3ZH09_BRAFL</name>
<dbReference type="PROSITE" id="PS00086">
    <property type="entry name" value="CYTOCHROME_P450"/>
    <property type="match status" value="1"/>
</dbReference>
<dbReference type="InterPro" id="IPR036396">
    <property type="entry name" value="Cyt_P450_sf"/>
</dbReference>
<evidence type="ECO:0000256" key="8">
    <source>
        <dbReference type="ARBA" id="ARBA00023004"/>
    </source>
</evidence>
<feature type="binding site" description="axial binding residue" evidence="10">
    <location>
        <position position="457"/>
    </location>
    <ligand>
        <name>heme</name>
        <dbReference type="ChEBI" id="CHEBI:30413"/>
    </ligand>
    <ligandPart>
        <name>Fe</name>
        <dbReference type="ChEBI" id="CHEBI:18248"/>
    </ligandPart>
</feature>
<dbReference type="InterPro" id="IPR001128">
    <property type="entry name" value="Cyt_P450"/>
</dbReference>
<evidence type="ECO:0000256" key="2">
    <source>
        <dbReference type="ARBA" id="ARBA00004406"/>
    </source>
</evidence>
<gene>
    <name evidence="13" type="ORF">BRAFLDRAFT_114865</name>
</gene>
<dbReference type="EMBL" id="GG666621">
    <property type="protein sequence ID" value="EEN48156.1"/>
    <property type="molecule type" value="Genomic_DNA"/>
</dbReference>
<dbReference type="FunFam" id="1.10.630.10:FF:000042">
    <property type="entry name" value="Cytochrome P450"/>
    <property type="match status" value="1"/>
</dbReference>
<feature type="transmembrane region" description="Helical" evidence="12">
    <location>
        <begin position="6"/>
        <end position="26"/>
    </location>
</feature>
<keyword evidence="6" id="KW-0492">Microsome</keyword>
<dbReference type="InterPro" id="IPR050705">
    <property type="entry name" value="Cytochrome_P450_3A"/>
</dbReference>
<dbReference type="Pfam" id="PF00067">
    <property type="entry name" value="p450"/>
    <property type="match status" value="1"/>
</dbReference>
<comment type="function">
    <text evidence="9">Cytochromes P450 are a group of heme-thiolate monooxygenases. They oxidize a variety of structurally unrelated compounds, including steroids, fatty acids, and xenobiotics.</text>
</comment>
<reference evidence="13" key="1">
    <citation type="journal article" date="2008" name="Nature">
        <title>The amphioxus genome and the evolution of the chordate karyotype.</title>
        <authorList>
            <consortium name="US DOE Joint Genome Institute (JGI-PGF)"/>
            <person name="Putnam N.H."/>
            <person name="Butts T."/>
            <person name="Ferrier D.E.K."/>
            <person name="Furlong R.F."/>
            <person name="Hellsten U."/>
            <person name="Kawashima T."/>
            <person name="Robinson-Rechavi M."/>
            <person name="Shoguchi E."/>
            <person name="Terry A."/>
            <person name="Yu J.-K."/>
            <person name="Benito-Gutierrez E.L."/>
            <person name="Dubchak I."/>
            <person name="Garcia-Fernandez J."/>
            <person name="Gibson-Brown J.J."/>
            <person name="Grigoriev I.V."/>
            <person name="Horton A.C."/>
            <person name="de Jong P.J."/>
            <person name="Jurka J."/>
            <person name="Kapitonov V.V."/>
            <person name="Kohara Y."/>
            <person name="Kuroki Y."/>
            <person name="Lindquist E."/>
            <person name="Lucas S."/>
            <person name="Osoegawa K."/>
            <person name="Pennacchio L.A."/>
            <person name="Salamov A.A."/>
            <person name="Satou Y."/>
            <person name="Sauka-Spengler T."/>
            <person name="Schmutz J."/>
            <person name="Shin-I T."/>
            <person name="Toyoda A."/>
            <person name="Bronner-Fraser M."/>
            <person name="Fujiyama A."/>
            <person name="Holland L.Z."/>
            <person name="Holland P.W.H."/>
            <person name="Satoh N."/>
            <person name="Rokhsar D.S."/>
        </authorList>
    </citation>
    <scope>NUCLEOTIDE SEQUENCE [LARGE SCALE GENOMIC DNA]</scope>
    <source>
        <strain evidence="13">S238N-H82</strain>
        <tissue evidence="13">Testes</tissue>
    </source>
</reference>
<evidence type="ECO:0000256" key="7">
    <source>
        <dbReference type="ARBA" id="ARBA00023002"/>
    </source>
</evidence>
<dbReference type="GO" id="GO:0020037">
    <property type="term" value="F:heme binding"/>
    <property type="evidence" value="ECO:0007669"/>
    <property type="project" value="InterPro"/>
</dbReference>
<dbReference type="PRINTS" id="PR00385">
    <property type="entry name" value="P450"/>
</dbReference>
<protein>
    <recommendedName>
        <fullName evidence="14">Cytochrome P450</fullName>
    </recommendedName>
</protein>
<dbReference type="InterPro" id="IPR002401">
    <property type="entry name" value="Cyt_P450_E_grp-I"/>
</dbReference>
<evidence type="ECO:0000256" key="5">
    <source>
        <dbReference type="ARBA" id="ARBA00022723"/>
    </source>
</evidence>
<keyword evidence="12" id="KW-0472">Membrane</keyword>
<comment type="similarity">
    <text evidence="3 11">Belongs to the cytochrome P450 family.</text>
</comment>